<dbReference type="PROSITE" id="PS50172">
    <property type="entry name" value="BRCT"/>
    <property type="match status" value="2"/>
</dbReference>
<dbReference type="SUPFAM" id="SSF52113">
    <property type="entry name" value="BRCT domain"/>
    <property type="match status" value="2"/>
</dbReference>
<dbReference type="PANTHER" id="PTHR47667">
    <property type="entry name" value="REGULATOR OF TY1 TRANSPOSITION PROTEIN 107"/>
    <property type="match status" value="1"/>
</dbReference>
<dbReference type="Proteomes" id="UP001431209">
    <property type="component" value="Unassembled WGS sequence"/>
</dbReference>
<comment type="caution">
    <text evidence="3">The sequence shown here is derived from an EMBL/GenBank/DDBJ whole genome shotgun (WGS) entry which is preliminary data.</text>
</comment>
<accession>A0AAW2Z7Y1</accession>
<feature type="region of interest" description="Disordered" evidence="1">
    <location>
        <begin position="89"/>
        <end position="109"/>
    </location>
</feature>
<feature type="compositionally biased region" description="Low complexity" evidence="1">
    <location>
        <begin position="15"/>
        <end position="24"/>
    </location>
</feature>
<dbReference type="InterPro" id="IPR036420">
    <property type="entry name" value="BRCT_dom_sf"/>
</dbReference>
<evidence type="ECO:0000313" key="4">
    <source>
        <dbReference type="Proteomes" id="UP001431209"/>
    </source>
</evidence>
<dbReference type="InterPro" id="IPR001357">
    <property type="entry name" value="BRCT_dom"/>
</dbReference>
<evidence type="ECO:0000313" key="3">
    <source>
        <dbReference type="EMBL" id="KAL0485927.1"/>
    </source>
</evidence>
<reference evidence="3 4" key="1">
    <citation type="submission" date="2024-03" db="EMBL/GenBank/DDBJ databases">
        <title>The Acrasis kona genome and developmental transcriptomes reveal deep origins of eukaryotic multicellular pathways.</title>
        <authorList>
            <person name="Sheikh S."/>
            <person name="Fu C.-J."/>
            <person name="Brown M.W."/>
            <person name="Baldauf S.L."/>
        </authorList>
    </citation>
    <scope>NUCLEOTIDE SEQUENCE [LARGE SCALE GENOMIC DNA]</scope>
    <source>
        <strain evidence="3 4">ATCC MYA-3509</strain>
    </source>
</reference>
<dbReference type="PANTHER" id="PTHR47667:SF1">
    <property type="entry name" value="REGULATOR OF TY1 TRANSPOSITION PROTEIN 107"/>
    <property type="match status" value="1"/>
</dbReference>
<sequence>MSRAHIISNEDNEASSPPLSVSPSTTRSIQSSLVNINVRPVANQQTAINMLMESLISRPSGTNPLDVNQRQQSIANQYRLQQQHLQQQWRGQLSQQGQPPQTHNNNTLSSASNCPKFLEGQNVFIDDCAFLELHKGDVYKAVQVLGGKLLKTFNNDCTLFVTPYQMGPNFERATLNVPQTRIVSLQWLEECIQTKQYMDPYKPCIHYPLVSSMGISNMSKLVISVTGFIGEERNDLKFLIKASGARYSGALSKKENTHLICCVPEGEKYQRALEWNILVINKRWLYDCVSEWNCCPEQYYSDINIYR</sequence>
<organism evidence="3 4">
    <name type="scientific">Acrasis kona</name>
    <dbReference type="NCBI Taxonomy" id="1008807"/>
    <lineage>
        <taxon>Eukaryota</taxon>
        <taxon>Discoba</taxon>
        <taxon>Heterolobosea</taxon>
        <taxon>Tetramitia</taxon>
        <taxon>Eutetramitia</taxon>
        <taxon>Acrasidae</taxon>
        <taxon>Acrasis</taxon>
    </lineage>
</organism>
<protein>
    <submittedName>
        <fullName evidence="3">PAX-interacting protein</fullName>
    </submittedName>
</protein>
<keyword evidence="4" id="KW-1185">Reference proteome</keyword>
<feature type="domain" description="BRCT" evidence="2">
    <location>
        <begin position="218"/>
        <end position="302"/>
    </location>
</feature>
<dbReference type="Pfam" id="PF00533">
    <property type="entry name" value="BRCT"/>
    <property type="match status" value="1"/>
</dbReference>
<dbReference type="AlphaFoldDB" id="A0AAW2Z7Y1"/>
<feature type="region of interest" description="Disordered" evidence="1">
    <location>
        <begin position="1"/>
        <end position="26"/>
    </location>
</feature>
<dbReference type="InterPro" id="IPR053036">
    <property type="entry name" value="CellCycle_DNARepair_Reg"/>
</dbReference>
<gene>
    <name evidence="3" type="ORF">AKO1_001682</name>
</gene>
<feature type="compositionally biased region" description="Polar residues" evidence="1">
    <location>
        <begin position="99"/>
        <end position="109"/>
    </location>
</feature>
<dbReference type="EMBL" id="JAOPGA020001186">
    <property type="protein sequence ID" value="KAL0485927.1"/>
    <property type="molecule type" value="Genomic_DNA"/>
</dbReference>
<dbReference type="CDD" id="cd00027">
    <property type="entry name" value="BRCT"/>
    <property type="match status" value="1"/>
</dbReference>
<evidence type="ECO:0000259" key="2">
    <source>
        <dbReference type="PROSITE" id="PS50172"/>
    </source>
</evidence>
<dbReference type="SMART" id="SM00292">
    <property type="entry name" value="BRCT"/>
    <property type="match status" value="2"/>
</dbReference>
<name>A0AAW2Z7Y1_9EUKA</name>
<proteinExistence type="predicted"/>
<dbReference type="Gene3D" id="3.40.50.10190">
    <property type="entry name" value="BRCT domain"/>
    <property type="match status" value="2"/>
</dbReference>
<dbReference type="Pfam" id="PF12738">
    <property type="entry name" value="PTCB-BRCT"/>
    <property type="match status" value="1"/>
</dbReference>
<evidence type="ECO:0000256" key="1">
    <source>
        <dbReference type="SAM" id="MobiDB-lite"/>
    </source>
</evidence>
<feature type="compositionally biased region" description="Low complexity" evidence="1">
    <location>
        <begin position="89"/>
        <end position="98"/>
    </location>
</feature>
<feature type="domain" description="BRCT" evidence="2">
    <location>
        <begin position="113"/>
        <end position="199"/>
    </location>
</feature>